<reference evidence="2 3" key="1">
    <citation type="submission" date="2019-07" db="EMBL/GenBank/DDBJ databases">
        <authorList>
            <person name="Jastrzebski P J."/>
            <person name="Paukszto L."/>
            <person name="Jastrzebski P J."/>
        </authorList>
    </citation>
    <scope>NUCLEOTIDE SEQUENCE [LARGE SCALE GENOMIC DNA]</scope>
    <source>
        <strain evidence="2 3">WMS-il1</strain>
    </source>
</reference>
<dbReference type="EMBL" id="CABIJS010000333">
    <property type="protein sequence ID" value="VUZ49929.1"/>
    <property type="molecule type" value="Genomic_DNA"/>
</dbReference>
<proteinExistence type="predicted"/>
<keyword evidence="3" id="KW-1185">Reference proteome</keyword>
<dbReference type="Proteomes" id="UP000321570">
    <property type="component" value="Unassembled WGS sequence"/>
</dbReference>
<dbReference type="InterPro" id="IPR055510">
    <property type="entry name" value="DUF7083"/>
</dbReference>
<evidence type="ECO:0000313" key="2">
    <source>
        <dbReference type="EMBL" id="VUZ49929.1"/>
    </source>
</evidence>
<protein>
    <recommendedName>
        <fullName evidence="1">DUF7083 domain-containing protein</fullName>
    </recommendedName>
</protein>
<name>A0A564YSF5_HYMDI</name>
<dbReference type="Pfam" id="PF23309">
    <property type="entry name" value="DUF7083"/>
    <property type="match status" value="1"/>
</dbReference>
<organism evidence="2 3">
    <name type="scientific">Hymenolepis diminuta</name>
    <name type="common">Rat tapeworm</name>
    <dbReference type="NCBI Taxonomy" id="6216"/>
    <lineage>
        <taxon>Eukaryota</taxon>
        <taxon>Metazoa</taxon>
        <taxon>Spiralia</taxon>
        <taxon>Lophotrochozoa</taxon>
        <taxon>Platyhelminthes</taxon>
        <taxon>Cestoda</taxon>
        <taxon>Eucestoda</taxon>
        <taxon>Cyclophyllidea</taxon>
        <taxon>Hymenolepididae</taxon>
        <taxon>Hymenolepis</taxon>
    </lineage>
</organism>
<dbReference type="AlphaFoldDB" id="A0A564YSF5"/>
<evidence type="ECO:0000259" key="1">
    <source>
        <dbReference type="Pfam" id="PF23309"/>
    </source>
</evidence>
<sequence>MWYARNRDVYENRMAGLPEEMRMNMLLWKFSKRDHDLYLAYPLPLSPKDITFEETIEKWDRRFKSLNLAIYEGEDVHKYTAVVNRMCNAFSYASDTNSNNPNNSKPRCRFYDDFHISKDCPFYKH</sequence>
<feature type="domain" description="DUF7083" evidence="1">
    <location>
        <begin position="2"/>
        <end position="64"/>
    </location>
</feature>
<evidence type="ECO:0000313" key="3">
    <source>
        <dbReference type="Proteomes" id="UP000321570"/>
    </source>
</evidence>
<gene>
    <name evidence="2" type="ORF">WMSIL1_LOCUS8500</name>
</gene>
<accession>A0A564YSF5</accession>